<evidence type="ECO:0000313" key="3">
    <source>
        <dbReference type="Proteomes" id="UP000616885"/>
    </source>
</evidence>
<dbReference type="Proteomes" id="UP000616885">
    <property type="component" value="Unassembled WGS sequence"/>
</dbReference>
<reference evidence="2" key="1">
    <citation type="submission" date="2020-10" db="EMBL/GenBank/DDBJ databases">
        <title>High-Quality Genome Resource of Clonostachys rosea strain S41 by Oxford Nanopore Long-Read Sequencing.</title>
        <authorList>
            <person name="Wang H."/>
        </authorList>
    </citation>
    <scope>NUCLEOTIDE SEQUENCE</scope>
    <source>
        <strain evidence="2">S41</strain>
    </source>
</reference>
<dbReference type="InterPro" id="IPR056632">
    <property type="entry name" value="DUF7730"/>
</dbReference>
<sequence>MDTDDQVQSPLFRLPLEVRRTIYELAFKEQPIDDGNYVKGISDENFIVDECQDQQDSAHSTLKIDGTLPNWLRPGCTTRLKTETALIRTCQLVYIEASSLLVSTMVLRCYQGYGPTVGSYRYLKRLTVAQRSNVHRLHLFTQVRDFDRDGPLLRQKLEPVAKSLQHLTITLRDLGDSPETPMLLNPYQTGVAKSQAMSQYMEKTKRGEELNIPPASWASSFAFFPALKTLTMELEDQEGRESELESFAQWATTWKFPLWGNQFMSSKTAPSSRAWQRPRPQYNDELYGSYKPPPRIITWIIRWDAPPTRTVANDVASQEEIMPTTTETDDEPLFQRPAYDPRLGGLTQSLRMHQNQLFANWRSGGHMRNSLRLSTVFLFHSIFFRLRVLPQSTCFGLLGLDSVINTKGGIHTQV</sequence>
<gene>
    <name evidence="2" type="ORF">IM811_015164</name>
</gene>
<dbReference type="Pfam" id="PF24864">
    <property type="entry name" value="DUF7730"/>
    <property type="match status" value="1"/>
</dbReference>
<comment type="caution">
    <text evidence="2">The sequence shown here is derived from an EMBL/GenBank/DDBJ whole genome shotgun (WGS) entry which is preliminary data.</text>
</comment>
<accession>A0A8H7N862</accession>
<name>A0A8H7N862_BIOOC</name>
<dbReference type="PANTHER" id="PTHR38790">
    <property type="entry name" value="2EXR DOMAIN-CONTAINING PROTEIN-RELATED"/>
    <property type="match status" value="1"/>
</dbReference>
<feature type="domain" description="DUF7730" evidence="1">
    <location>
        <begin position="5"/>
        <end position="140"/>
    </location>
</feature>
<dbReference type="AlphaFoldDB" id="A0A8H7N862"/>
<evidence type="ECO:0000259" key="1">
    <source>
        <dbReference type="Pfam" id="PF24864"/>
    </source>
</evidence>
<evidence type="ECO:0000313" key="2">
    <source>
        <dbReference type="EMBL" id="KAF9750944.1"/>
    </source>
</evidence>
<protein>
    <recommendedName>
        <fullName evidence="1">DUF7730 domain-containing protein</fullName>
    </recommendedName>
</protein>
<proteinExistence type="predicted"/>
<dbReference type="PANTHER" id="PTHR38790:SF8">
    <property type="entry name" value="F-BOX DOMAIN-CONTAINING PROTEIN"/>
    <property type="match status" value="1"/>
</dbReference>
<dbReference type="EMBL" id="JADCTT010000006">
    <property type="protein sequence ID" value="KAF9750944.1"/>
    <property type="molecule type" value="Genomic_DNA"/>
</dbReference>
<organism evidence="2 3">
    <name type="scientific">Bionectria ochroleuca</name>
    <name type="common">Gliocladium roseum</name>
    <dbReference type="NCBI Taxonomy" id="29856"/>
    <lineage>
        <taxon>Eukaryota</taxon>
        <taxon>Fungi</taxon>
        <taxon>Dikarya</taxon>
        <taxon>Ascomycota</taxon>
        <taxon>Pezizomycotina</taxon>
        <taxon>Sordariomycetes</taxon>
        <taxon>Hypocreomycetidae</taxon>
        <taxon>Hypocreales</taxon>
        <taxon>Bionectriaceae</taxon>
        <taxon>Clonostachys</taxon>
    </lineage>
</organism>